<dbReference type="InterPro" id="IPR041373">
    <property type="entry name" value="RT_RNaseH"/>
</dbReference>
<keyword evidence="2" id="KW-0548">Nucleotidyltransferase</keyword>
<dbReference type="InterPro" id="IPR043128">
    <property type="entry name" value="Rev_trsase/Diguanyl_cyclase"/>
</dbReference>
<evidence type="ECO:0000259" key="7">
    <source>
        <dbReference type="Pfam" id="PF17917"/>
    </source>
</evidence>
<protein>
    <recommendedName>
        <fullName evidence="11">Reverse transcriptase RNase H-like domain-containing protein</fullName>
    </recommendedName>
</protein>
<dbReference type="PANTHER" id="PTHR37984">
    <property type="entry name" value="PROTEIN CBG26694"/>
    <property type="match status" value="1"/>
</dbReference>
<dbReference type="PANTHER" id="PTHR37984:SF5">
    <property type="entry name" value="PROTEIN NYNRIN-LIKE"/>
    <property type="match status" value="1"/>
</dbReference>
<dbReference type="InterPro" id="IPR041588">
    <property type="entry name" value="Integrase_H2C2"/>
</dbReference>
<gene>
    <name evidence="9" type="ORF">OXX778_LOCUS12683</name>
</gene>
<dbReference type="GO" id="GO:0004519">
    <property type="term" value="F:endonuclease activity"/>
    <property type="evidence" value="ECO:0007669"/>
    <property type="project" value="UniProtKB-KW"/>
</dbReference>
<dbReference type="Proteomes" id="UP000663879">
    <property type="component" value="Unassembled WGS sequence"/>
</dbReference>
<evidence type="ECO:0000259" key="8">
    <source>
        <dbReference type="Pfam" id="PF17921"/>
    </source>
</evidence>
<evidence type="ECO:0008006" key="11">
    <source>
        <dbReference type="Google" id="ProtNLM"/>
    </source>
</evidence>
<dbReference type="InterPro" id="IPR043502">
    <property type="entry name" value="DNA/RNA_pol_sf"/>
</dbReference>
<dbReference type="Gene3D" id="1.10.340.70">
    <property type="match status" value="1"/>
</dbReference>
<reference evidence="9" key="1">
    <citation type="submission" date="2021-02" db="EMBL/GenBank/DDBJ databases">
        <authorList>
            <person name="Nowell W R."/>
        </authorList>
    </citation>
    <scope>NUCLEOTIDE SEQUENCE</scope>
    <source>
        <strain evidence="9">Ploen Becks lab</strain>
    </source>
</reference>
<sequence length="522" mass="60828">MASGYYQVKMDTKDKEKTAMATPFGLYHFVRIGLTNAPATFQRMRHMIYLGHVVKSGGLFPCEDNAAAIKAFKIPCTIKQLQSFLGLTGYYRKFIRDYSKIASPLFKATKKGKKFEFDKRCEDAFNKLKDCLTGTDLDGDWKPIAYWSRQLSKSEQNYSATEKEALAIVEAMEHFRVYLYGSDVLMCTDHQPLKWMMNVKDPQQRGARWINIAQLIEWKNLSDRSPDLKGLTGELRTHWLQWNRLTVINGVFYLSWEIDGDIVRYQYVVPINKRSDILKQMHEFGGHFGCVGTTGKVESKYYRPSQHKHIADYFENCLKCQESKTSGLMSRAPLQTIITSRPFLLEVLELLEVHKLRTTPYHPQCFSAVCNGYEVETMAWHGSKSGAENLAVWKWMGEVCYRSATWRPEAVDLEELGDHVERCMDVRCINYWQDRQTTDIKQCQYCKQWVTLFEFDDHVDECKWKECLKCGLRIDKMEEVGHLNQCEPTVVYLIACPLCPQRFEANELEEHWVVCVGNRRRR</sequence>
<evidence type="ECO:0000256" key="2">
    <source>
        <dbReference type="ARBA" id="ARBA00022695"/>
    </source>
</evidence>
<organism evidence="9 10">
    <name type="scientific">Brachionus calyciflorus</name>
    <dbReference type="NCBI Taxonomy" id="104777"/>
    <lineage>
        <taxon>Eukaryota</taxon>
        <taxon>Metazoa</taxon>
        <taxon>Spiralia</taxon>
        <taxon>Gnathifera</taxon>
        <taxon>Rotifera</taxon>
        <taxon>Eurotatoria</taxon>
        <taxon>Monogononta</taxon>
        <taxon>Pseudotrocha</taxon>
        <taxon>Ploima</taxon>
        <taxon>Brachionidae</taxon>
        <taxon>Brachionus</taxon>
    </lineage>
</organism>
<comment type="caution">
    <text evidence="9">The sequence shown here is derived from an EMBL/GenBank/DDBJ whole genome shotgun (WGS) entry which is preliminary data.</text>
</comment>
<keyword evidence="3" id="KW-0540">Nuclease</keyword>
<dbReference type="FunFam" id="3.30.70.270:FF:000020">
    <property type="entry name" value="Transposon Tf2-6 polyprotein-like Protein"/>
    <property type="match status" value="1"/>
</dbReference>
<name>A0A814BH38_9BILA</name>
<evidence type="ECO:0000256" key="6">
    <source>
        <dbReference type="ARBA" id="ARBA00022918"/>
    </source>
</evidence>
<dbReference type="OrthoDB" id="3015916at2759"/>
<dbReference type="GO" id="GO:0016787">
    <property type="term" value="F:hydrolase activity"/>
    <property type="evidence" value="ECO:0007669"/>
    <property type="project" value="UniProtKB-KW"/>
</dbReference>
<evidence type="ECO:0000313" key="9">
    <source>
        <dbReference type="EMBL" id="CAF0926756.1"/>
    </source>
</evidence>
<evidence type="ECO:0000256" key="4">
    <source>
        <dbReference type="ARBA" id="ARBA00022759"/>
    </source>
</evidence>
<dbReference type="FunFam" id="1.10.340.70:FF:000001">
    <property type="entry name" value="Retrovirus-related Pol polyprotein from transposon gypsy-like Protein"/>
    <property type="match status" value="1"/>
</dbReference>
<evidence type="ECO:0000313" key="10">
    <source>
        <dbReference type="Proteomes" id="UP000663879"/>
    </source>
</evidence>
<evidence type="ECO:0000256" key="3">
    <source>
        <dbReference type="ARBA" id="ARBA00022722"/>
    </source>
</evidence>
<keyword evidence="6" id="KW-0695">RNA-directed DNA polymerase</keyword>
<evidence type="ECO:0000256" key="1">
    <source>
        <dbReference type="ARBA" id="ARBA00022679"/>
    </source>
</evidence>
<keyword evidence="5" id="KW-0378">Hydrolase</keyword>
<dbReference type="AlphaFoldDB" id="A0A814BH38"/>
<evidence type="ECO:0000256" key="5">
    <source>
        <dbReference type="ARBA" id="ARBA00022801"/>
    </source>
</evidence>
<dbReference type="Pfam" id="PF17921">
    <property type="entry name" value="Integrase_H2C2"/>
    <property type="match status" value="1"/>
</dbReference>
<keyword evidence="4" id="KW-0255">Endonuclease</keyword>
<proteinExistence type="predicted"/>
<dbReference type="CDD" id="cd09274">
    <property type="entry name" value="RNase_HI_RT_Ty3"/>
    <property type="match status" value="1"/>
</dbReference>
<feature type="domain" description="Reverse transcriptase RNase H-like" evidence="7">
    <location>
        <begin position="132"/>
        <end position="211"/>
    </location>
</feature>
<dbReference type="Pfam" id="PF17917">
    <property type="entry name" value="RT_RNaseH"/>
    <property type="match status" value="1"/>
</dbReference>
<dbReference type="InterPro" id="IPR050951">
    <property type="entry name" value="Retrovirus_Pol_polyprotein"/>
</dbReference>
<accession>A0A814BH38</accession>
<feature type="domain" description="Integrase zinc-binding" evidence="8">
    <location>
        <begin position="269"/>
        <end position="325"/>
    </location>
</feature>
<dbReference type="Gene3D" id="3.30.70.270">
    <property type="match status" value="2"/>
</dbReference>
<keyword evidence="10" id="KW-1185">Reference proteome</keyword>
<keyword evidence="1" id="KW-0808">Transferase</keyword>
<dbReference type="EMBL" id="CAJNOC010002333">
    <property type="protein sequence ID" value="CAF0926756.1"/>
    <property type="molecule type" value="Genomic_DNA"/>
</dbReference>
<dbReference type="SUPFAM" id="SSF56672">
    <property type="entry name" value="DNA/RNA polymerases"/>
    <property type="match status" value="1"/>
</dbReference>
<dbReference type="Gene3D" id="3.10.10.10">
    <property type="entry name" value="HIV Type 1 Reverse Transcriptase, subunit A, domain 1"/>
    <property type="match status" value="1"/>
</dbReference>
<dbReference type="GO" id="GO:0003964">
    <property type="term" value="F:RNA-directed DNA polymerase activity"/>
    <property type="evidence" value="ECO:0007669"/>
    <property type="project" value="UniProtKB-KW"/>
</dbReference>
<feature type="non-terminal residue" evidence="9">
    <location>
        <position position="1"/>
    </location>
</feature>